<keyword evidence="2" id="KW-1185">Reference proteome</keyword>
<reference evidence="2" key="1">
    <citation type="submission" date="2013-05" db="EMBL/GenBank/DDBJ databases">
        <title>The Genome sequence of Mucor circinelloides f. circinelloides 1006PhL.</title>
        <authorList>
            <consortium name="The Broad Institute Genomics Platform"/>
            <person name="Cuomo C."/>
            <person name="Earl A."/>
            <person name="Findley K."/>
            <person name="Lee S.C."/>
            <person name="Walker B."/>
            <person name="Young S."/>
            <person name="Zeng Q."/>
            <person name="Gargeya S."/>
            <person name="Fitzgerald M."/>
            <person name="Haas B."/>
            <person name="Abouelleil A."/>
            <person name="Allen A.W."/>
            <person name="Alvarado L."/>
            <person name="Arachchi H.M."/>
            <person name="Berlin A.M."/>
            <person name="Chapman S.B."/>
            <person name="Gainer-Dewar J."/>
            <person name="Goldberg J."/>
            <person name="Griggs A."/>
            <person name="Gujja S."/>
            <person name="Hansen M."/>
            <person name="Howarth C."/>
            <person name="Imamovic A."/>
            <person name="Ireland A."/>
            <person name="Larimer J."/>
            <person name="McCowan C."/>
            <person name="Murphy C."/>
            <person name="Pearson M."/>
            <person name="Poon T.W."/>
            <person name="Priest M."/>
            <person name="Roberts A."/>
            <person name="Saif S."/>
            <person name="Shea T."/>
            <person name="Sisk P."/>
            <person name="Sykes S."/>
            <person name="Wortman J."/>
            <person name="Nusbaum C."/>
            <person name="Birren B."/>
        </authorList>
    </citation>
    <scope>NUCLEOTIDE SEQUENCE [LARGE SCALE GENOMIC DNA]</scope>
    <source>
        <strain evidence="2">1006PhL</strain>
    </source>
</reference>
<accession>S2IZR7</accession>
<gene>
    <name evidence="1" type="ORF">HMPREF1544_09971</name>
</gene>
<name>S2IZR7_MUCC1</name>
<dbReference type="InParanoid" id="S2IZR7"/>
<dbReference type="EMBL" id="KE124077">
    <property type="protein sequence ID" value="EPB83271.1"/>
    <property type="molecule type" value="Genomic_DNA"/>
</dbReference>
<protein>
    <submittedName>
        <fullName evidence="1">Uncharacterized protein</fullName>
    </submittedName>
</protein>
<dbReference type="Proteomes" id="UP000014254">
    <property type="component" value="Unassembled WGS sequence"/>
</dbReference>
<organism evidence="1 2">
    <name type="scientific">Mucor circinelloides f. circinelloides (strain 1006PhL)</name>
    <name type="common">Mucormycosis agent</name>
    <name type="synonym">Calyptromyces circinelloides</name>
    <dbReference type="NCBI Taxonomy" id="1220926"/>
    <lineage>
        <taxon>Eukaryota</taxon>
        <taxon>Fungi</taxon>
        <taxon>Fungi incertae sedis</taxon>
        <taxon>Mucoromycota</taxon>
        <taxon>Mucoromycotina</taxon>
        <taxon>Mucoromycetes</taxon>
        <taxon>Mucorales</taxon>
        <taxon>Mucorineae</taxon>
        <taxon>Mucoraceae</taxon>
        <taxon>Mucor</taxon>
    </lineage>
</organism>
<proteinExistence type="predicted"/>
<sequence>MVIPLLKIELFDSYITLPWPSQKNQVECDKDVSNVVGIICFNNEKNTNEG</sequence>
<evidence type="ECO:0000313" key="1">
    <source>
        <dbReference type="EMBL" id="EPB83271.1"/>
    </source>
</evidence>
<dbReference type="VEuPathDB" id="FungiDB:HMPREF1544_09971"/>
<evidence type="ECO:0000313" key="2">
    <source>
        <dbReference type="Proteomes" id="UP000014254"/>
    </source>
</evidence>
<dbReference type="AlphaFoldDB" id="S2IZR7"/>